<dbReference type="PRINTS" id="PR00463">
    <property type="entry name" value="EP450I"/>
</dbReference>
<dbReference type="GO" id="GO:0016705">
    <property type="term" value="F:oxidoreductase activity, acting on paired donors, with incorporation or reduction of molecular oxygen"/>
    <property type="evidence" value="ECO:0007669"/>
    <property type="project" value="InterPro"/>
</dbReference>
<dbReference type="PANTHER" id="PTHR24305:SF218">
    <property type="entry name" value="P450, PUTATIVE (EUROFUNG)-RELATED"/>
    <property type="match status" value="1"/>
</dbReference>
<keyword evidence="6" id="KW-0560">Oxidoreductase</keyword>
<keyword evidence="7" id="KW-0472">Membrane</keyword>
<protein>
    <submittedName>
        <fullName evidence="8">Cytochrome P450 monooxygenase-like protein</fullName>
    </submittedName>
</protein>
<dbReference type="Proteomes" id="UP000717696">
    <property type="component" value="Unassembled WGS sequence"/>
</dbReference>
<dbReference type="InterPro" id="IPR050121">
    <property type="entry name" value="Cytochrome_P450_monoxygenase"/>
</dbReference>
<evidence type="ECO:0000256" key="4">
    <source>
        <dbReference type="ARBA" id="ARBA00023004"/>
    </source>
</evidence>
<keyword evidence="6 8" id="KW-0503">Monooxygenase</keyword>
<dbReference type="GO" id="GO:0004497">
    <property type="term" value="F:monooxygenase activity"/>
    <property type="evidence" value="ECO:0007669"/>
    <property type="project" value="UniProtKB-KW"/>
</dbReference>
<feature type="transmembrane region" description="Helical" evidence="7">
    <location>
        <begin position="12"/>
        <end position="34"/>
    </location>
</feature>
<dbReference type="Pfam" id="PF00067">
    <property type="entry name" value="p450"/>
    <property type="match status" value="1"/>
</dbReference>
<evidence type="ECO:0000256" key="2">
    <source>
        <dbReference type="ARBA" id="ARBA00022617"/>
    </source>
</evidence>
<keyword evidence="9" id="KW-1185">Reference proteome</keyword>
<dbReference type="EMBL" id="JAGMUU010000006">
    <property type="protein sequence ID" value="KAH7149846.1"/>
    <property type="molecule type" value="Genomic_DNA"/>
</dbReference>
<sequence length="480" mass="53929">MLALITNLGYSTLFTALVAVLAWLLFELTSMLYFARFHTLSKIPGPWFPASSSLWIRWQRWHGRLSFVVDDLLTRYGPIVRISPKMILLNDGPSVQAIFARQELDTAPTAIRALRIGGHEWTVTYPQTNIARQRRRPVMVATTNKAMKYWRPVFEDNIAKMVQDLGQSRGESAEDIVYHLRVATFRNSEVVMAGSQANVSTDGFPHTVGEYNFLVWLGFGPFTGPRSRVRSSKKLYQLGEDVCQQADLADPSDPDGTPSVYKLLMDQREKGVNWTHSEISAEMAGQILAATETTSSALAFIFYELAKNQSLLDNVSRELAGMSDAALDDAKLLDACVTEGLRFRPPVALTGSRVVPKGGIDVLGYFIPEGTIITTQSLSMSRQRPDLFPNFNVFDPTRWLDEDRLQERRKLSAPFGLGSRRCPGGNMALYQMRLILAAVIRRFNIEVGPQTTPESMIPFEANGFRSRYDKCELVFKPRDV</sequence>
<dbReference type="Gene3D" id="1.10.630.10">
    <property type="entry name" value="Cytochrome P450"/>
    <property type="match status" value="1"/>
</dbReference>
<proteinExistence type="inferred from homology"/>
<dbReference type="GO" id="GO:0005506">
    <property type="term" value="F:iron ion binding"/>
    <property type="evidence" value="ECO:0007669"/>
    <property type="project" value="InterPro"/>
</dbReference>
<comment type="caution">
    <text evidence="8">The sequence shown here is derived from an EMBL/GenBank/DDBJ whole genome shotgun (WGS) entry which is preliminary data.</text>
</comment>
<dbReference type="GO" id="GO:0020037">
    <property type="term" value="F:heme binding"/>
    <property type="evidence" value="ECO:0007669"/>
    <property type="project" value="InterPro"/>
</dbReference>
<dbReference type="InterPro" id="IPR002401">
    <property type="entry name" value="Cyt_P450_E_grp-I"/>
</dbReference>
<keyword evidence="7" id="KW-1133">Transmembrane helix</keyword>
<dbReference type="PANTHER" id="PTHR24305">
    <property type="entry name" value="CYTOCHROME P450"/>
    <property type="match status" value="1"/>
</dbReference>
<gene>
    <name evidence="8" type="ORF">B0J13DRAFT_660600</name>
</gene>
<accession>A0A9P9F0Y9</accession>
<keyword evidence="7" id="KW-0812">Transmembrane</keyword>
<evidence type="ECO:0000256" key="7">
    <source>
        <dbReference type="SAM" id="Phobius"/>
    </source>
</evidence>
<dbReference type="AlphaFoldDB" id="A0A9P9F0Y9"/>
<evidence type="ECO:0000256" key="5">
    <source>
        <dbReference type="PIRSR" id="PIRSR602401-1"/>
    </source>
</evidence>
<dbReference type="SUPFAM" id="SSF48264">
    <property type="entry name" value="Cytochrome P450"/>
    <property type="match status" value="1"/>
</dbReference>
<evidence type="ECO:0000256" key="3">
    <source>
        <dbReference type="ARBA" id="ARBA00022723"/>
    </source>
</evidence>
<dbReference type="InterPro" id="IPR001128">
    <property type="entry name" value="Cyt_P450"/>
</dbReference>
<name>A0A9P9F0Y9_9HYPO</name>
<evidence type="ECO:0000256" key="6">
    <source>
        <dbReference type="RuleBase" id="RU000461"/>
    </source>
</evidence>
<comment type="similarity">
    <text evidence="6">Belongs to the cytochrome P450 family.</text>
</comment>
<comment type="cofactor">
    <cofactor evidence="1 5">
        <name>heme</name>
        <dbReference type="ChEBI" id="CHEBI:30413"/>
    </cofactor>
</comment>
<keyword evidence="3 5" id="KW-0479">Metal-binding</keyword>
<keyword evidence="2 5" id="KW-0349">Heme</keyword>
<evidence type="ECO:0000313" key="8">
    <source>
        <dbReference type="EMBL" id="KAH7149846.1"/>
    </source>
</evidence>
<dbReference type="OrthoDB" id="3945418at2759"/>
<evidence type="ECO:0000256" key="1">
    <source>
        <dbReference type="ARBA" id="ARBA00001971"/>
    </source>
</evidence>
<reference evidence="8" key="1">
    <citation type="journal article" date="2021" name="Nat. Commun.">
        <title>Genetic determinants of endophytism in the Arabidopsis root mycobiome.</title>
        <authorList>
            <person name="Mesny F."/>
            <person name="Miyauchi S."/>
            <person name="Thiergart T."/>
            <person name="Pickel B."/>
            <person name="Atanasova L."/>
            <person name="Karlsson M."/>
            <person name="Huettel B."/>
            <person name="Barry K.W."/>
            <person name="Haridas S."/>
            <person name="Chen C."/>
            <person name="Bauer D."/>
            <person name="Andreopoulos W."/>
            <person name="Pangilinan J."/>
            <person name="LaButti K."/>
            <person name="Riley R."/>
            <person name="Lipzen A."/>
            <person name="Clum A."/>
            <person name="Drula E."/>
            <person name="Henrissat B."/>
            <person name="Kohler A."/>
            <person name="Grigoriev I.V."/>
            <person name="Martin F.M."/>
            <person name="Hacquard S."/>
        </authorList>
    </citation>
    <scope>NUCLEOTIDE SEQUENCE</scope>
    <source>
        <strain evidence="8">MPI-CAGE-AT-0021</strain>
    </source>
</reference>
<keyword evidence="4 5" id="KW-0408">Iron</keyword>
<feature type="binding site" description="axial binding residue" evidence="5">
    <location>
        <position position="422"/>
    </location>
    <ligand>
        <name>heme</name>
        <dbReference type="ChEBI" id="CHEBI:30413"/>
    </ligand>
    <ligandPart>
        <name>Fe</name>
        <dbReference type="ChEBI" id="CHEBI:18248"/>
    </ligandPart>
</feature>
<evidence type="ECO:0000313" key="9">
    <source>
        <dbReference type="Proteomes" id="UP000717696"/>
    </source>
</evidence>
<dbReference type="PRINTS" id="PR00385">
    <property type="entry name" value="P450"/>
</dbReference>
<dbReference type="InterPro" id="IPR036396">
    <property type="entry name" value="Cyt_P450_sf"/>
</dbReference>
<dbReference type="PROSITE" id="PS00086">
    <property type="entry name" value="CYTOCHROME_P450"/>
    <property type="match status" value="1"/>
</dbReference>
<dbReference type="InterPro" id="IPR017972">
    <property type="entry name" value="Cyt_P450_CS"/>
</dbReference>
<organism evidence="8 9">
    <name type="scientific">Dactylonectria estremocensis</name>
    <dbReference type="NCBI Taxonomy" id="1079267"/>
    <lineage>
        <taxon>Eukaryota</taxon>
        <taxon>Fungi</taxon>
        <taxon>Dikarya</taxon>
        <taxon>Ascomycota</taxon>
        <taxon>Pezizomycotina</taxon>
        <taxon>Sordariomycetes</taxon>
        <taxon>Hypocreomycetidae</taxon>
        <taxon>Hypocreales</taxon>
        <taxon>Nectriaceae</taxon>
        <taxon>Dactylonectria</taxon>
    </lineage>
</organism>